<dbReference type="Proteomes" id="UP000030681">
    <property type="component" value="Unassembled WGS sequence"/>
</dbReference>
<sequence>MLLIKNERFRVSGIYQSSKNILTNATNKISDTYNNTVGIVKCGYDKTVTTVKDAYTRSTNYISGSVSSITNQFNPFGTFQLNPKSLDSQTSSTQIHKCPVQQIAPRDGNIGSQTSLSGQGTLSISGINPSNTKKENVITVANVKVKEAPSIWCIGPNTKCNITVSITWVYKQIEEKKKNTKKVINSIGGKRPVQIIIKSFNTKKMISPIINPVRGGKNHY</sequence>
<protein>
    <recommendedName>
        <fullName evidence="3">CIR protein PIR protein</fullName>
    </recommendedName>
</protein>
<reference evidence="1 2" key="1">
    <citation type="submission" date="2013-02" db="EMBL/GenBank/DDBJ databases">
        <title>The Genome Sequence of Plasmodium vinckei vinckei.</title>
        <authorList>
            <consortium name="The Broad Institute Genome Sequencing Platform"/>
            <consortium name="The Broad Institute Genome Sequencing Center for Infectious Disease"/>
            <person name="Neafsey D."/>
            <person name="Cheeseman I."/>
            <person name="Volkman S."/>
            <person name="Adams J."/>
            <person name="Walker B."/>
            <person name="Young S.K."/>
            <person name="Zeng Q."/>
            <person name="Gargeya S."/>
            <person name="Fitzgerald M."/>
            <person name="Haas B."/>
            <person name="Abouelleil A."/>
            <person name="Alvarado L."/>
            <person name="Arachchi H.M."/>
            <person name="Berlin A.M."/>
            <person name="Chapman S.B."/>
            <person name="Dewar J."/>
            <person name="Goldberg J."/>
            <person name="Griggs A."/>
            <person name="Gujja S."/>
            <person name="Hansen M."/>
            <person name="Howarth C."/>
            <person name="Imamovic A."/>
            <person name="Larimer J."/>
            <person name="McCowan C."/>
            <person name="Murphy C."/>
            <person name="Neiman D."/>
            <person name="Pearson M."/>
            <person name="Priest M."/>
            <person name="Roberts A."/>
            <person name="Saif S."/>
            <person name="Shea T."/>
            <person name="Sisk P."/>
            <person name="Sykes S."/>
            <person name="Wortman J."/>
            <person name="Nusbaum C."/>
            <person name="Birren B."/>
        </authorList>
    </citation>
    <scope>NUCLEOTIDE SEQUENCE [LARGE SCALE GENOMIC DNA]</scope>
    <source>
        <strain evidence="2">vinckei</strain>
    </source>
</reference>
<organism evidence="1 2">
    <name type="scientific">Plasmodium vinckei vinckei</name>
    <dbReference type="NCBI Taxonomy" id="54757"/>
    <lineage>
        <taxon>Eukaryota</taxon>
        <taxon>Sar</taxon>
        <taxon>Alveolata</taxon>
        <taxon>Apicomplexa</taxon>
        <taxon>Aconoidasida</taxon>
        <taxon>Haemosporida</taxon>
        <taxon>Plasmodiidae</taxon>
        <taxon>Plasmodium</taxon>
        <taxon>Plasmodium (Vinckeia)</taxon>
    </lineage>
</organism>
<proteinExistence type="predicted"/>
<dbReference type="AlphaFoldDB" id="A0A081I953"/>
<evidence type="ECO:0000313" key="2">
    <source>
        <dbReference type="Proteomes" id="UP000030681"/>
    </source>
</evidence>
<name>A0A081I953_PLAVN</name>
<evidence type="ECO:0008006" key="3">
    <source>
        <dbReference type="Google" id="ProtNLM"/>
    </source>
</evidence>
<accession>A0A081I953</accession>
<evidence type="ECO:0000313" key="1">
    <source>
        <dbReference type="EMBL" id="KEG00211.1"/>
    </source>
</evidence>
<dbReference type="EMBL" id="KL446961">
    <property type="protein sequence ID" value="KEG00211.1"/>
    <property type="molecule type" value="Genomic_DNA"/>
</dbReference>
<gene>
    <name evidence="1" type="ORF">YYE_04938</name>
</gene>